<dbReference type="Pfam" id="PF01144">
    <property type="entry name" value="CoA_trans"/>
    <property type="match status" value="1"/>
</dbReference>
<dbReference type="EMBL" id="FRAR01000006">
    <property type="protein sequence ID" value="SHK09003.1"/>
    <property type="molecule type" value="Genomic_DNA"/>
</dbReference>
<dbReference type="GO" id="GO:0008410">
    <property type="term" value="F:CoA-transferase activity"/>
    <property type="evidence" value="ECO:0007669"/>
    <property type="project" value="InterPro"/>
</dbReference>
<dbReference type="SUPFAM" id="SSF100950">
    <property type="entry name" value="NagB/RpiA/CoA transferase-like"/>
    <property type="match status" value="1"/>
</dbReference>
<protein>
    <submittedName>
        <fullName evidence="2">Glutaconate CoA-transferase subunit B</fullName>
    </submittedName>
</protein>
<reference evidence="3" key="1">
    <citation type="submission" date="2016-11" db="EMBL/GenBank/DDBJ databases">
        <authorList>
            <person name="Varghese N."/>
            <person name="Submissions S."/>
        </authorList>
    </citation>
    <scope>NUCLEOTIDE SEQUENCE [LARGE SCALE GENOMIC DNA]</scope>
    <source>
        <strain evidence="3">DSM 10349</strain>
    </source>
</reference>
<sequence>MISKGMERMHTNFTPQEMIVVAGSRVLENNKVIFAGTGLPMVAITLAQFTHAPGIIPVFEAGAVGPTLDRGLPLSVGCSRTTSKASYLQGLNTAFELTQRGFCDFGFIGGAEIDPYGNLNSTMMGQFPEEYQKPQLRLPGSGGASDMAASCERTIIIMAHERRRFVEKLQYLTSPGYLDGSEGARRRAGLVGQGPYRVITTKALLGFDEKTHRMKLIATMPGETVESVQQNTGFELLVDEKVYEFAPPTVEELRLIREEIDPRGYFIKRK</sequence>
<name>A0A1M6PM72_9FIRM</name>
<evidence type="ECO:0000313" key="3">
    <source>
        <dbReference type="Proteomes" id="UP000183997"/>
    </source>
</evidence>
<dbReference type="InterPro" id="IPR037171">
    <property type="entry name" value="NagB/RpiA_transferase-like"/>
</dbReference>
<dbReference type="PANTHER" id="PTHR43293">
    <property type="entry name" value="ACETATE COA-TRANSFERASE YDIF"/>
    <property type="match status" value="1"/>
</dbReference>
<dbReference type="InterPro" id="IPR004165">
    <property type="entry name" value="CoA_trans_fam_I"/>
</dbReference>
<keyword evidence="2" id="KW-0808">Transferase</keyword>
<dbReference type="STRING" id="1121421.SAMN02745123_00666"/>
<dbReference type="Gene3D" id="3.40.1080.10">
    <property type="entry name" value="Glutaconate Coenzyme A-transferase"/>
    <property type="match status" value="1"/>
</dbReference>
<evidence type="ECO:0000256" key="1">
    <source>
        <dbReference type="ARBA" id="ARBA00007047"/>
    </source>
</evidence>
<dbReference type="AlphaFoldDB" id="A0A1M6PM72"/>
<dbReference type="PANTHER" id="PTHR43293:SF3">
    <property type="entry name" value="CHOLESTEROL RING-CLEAVING HYDROLASE IPDB SUBUNIT"/>
    <property type="match status" value="1"/>
</dbReference>
<keyword evidence="3" id="KW-1185">Reference proteome</keyword>
<dbReference type="Proteomes" id="UP000183997">
    <property type="component" value="Unassembled WGS sequence"/>
</dbReference>
<organism evidence="2 3">
    <name type="scientific">Desulforamulus aeronauticus DSM 10349</name>
    <dbReference type="NCBI Taxonomy" id="1121421"/>
    <lineage>
        <taxon>Bacteria</taxon>
        <taxon>Bacillati</taxon>
        <taxon>Bacillota</taxon>
        <taxon>Clostridia</taxon>
        <taxon>Eubacteriales</taxon>
        <taxon>Peptococcaceae</taxon>
        <taxon>Desulforamulus</taxon>
    </lineage>
</organism>
<evidence type="ECO:0000313" key="2">
    <source>
        <dbReference type="EMBL" id="SHK09003.1"/>
    </source>
</evidence>
<comment type="similarity">
    <text evidence="1">Belongs to the 3-oxoacid CoA-transferase subunit B family.</text>
</comment>
<proteinExistence type="inferred from homology"/>
<gene>
    <name evidence="2" type="ORF">SAMN02745123_00666</name>
</gene>
<dbReference type="SMART" id="SM00882">
    <property type="entry name" value="CoA_trans"/>
    <property type="match status" value="1"/>
</dbReference>
<accession>A0A1M6PM72</accession>